<dbReference type="EMBL" id="MU128955">
    <property type="protein sequence ID" value="KAF9514952.1"/>
    <property type="molecule type" value="Genomic_DNA"/>
</dbReference>
<dbReference type="PANTHER" id="PTHR38248:SF2">
    <property type="entry name" value="FUNK1 11"/>
    <property type="match status" value="1"/>
</dbReference>
<feature type="domain" description="Protein kinase" evidence="1">
    <location>
        <begin position="1"/>
        <end position="210"/>
    </location>
</feature>
<protein>
    <recommendedName>
        <fullName evidence="1">Protein kinase domain-containing protein</fullName>
    </recommendedName>
</protein>
<dbReference type="AlphaFoldDB" id="A0A9P6B086"/>
<dbReference type="Pfam" id="PF17667">
    <property type="entry name" value="Pkinase_fungal"/>
    <property type="match status" value="1"/>
</dbReference>
<dbReference type="InterPro" id="IPR000719">
    <property type="entry name" value="Prot_kinase_dom"/>
</dbReference>
<evidence type="ECO:0000259" key="1">
    <source>
        <dbReference type="PROSITE" id="PS50011"/>
    </source>
</evidence>
<dbReference type="SUPFAM" id="SSF56112">
    <property type="entry name" value="Protein kinase-like (PK-like)"/>
    <property type="match status" value="1"/>
</dbReference>
<evidence type="ECO:0000313" key="2">
    <source>
        <dbReference type="EMBL" id="KAF9514952.1"/>
    </source>
</evidence>
<dbReference type="PROSITE" id="PS50011">
    <property type="entry name" value="PROTEIN_KINASE_DOM"/>
    <property type="match status" value="1"/>
</dbReference>
<dbReference type="Gene3D" id="1.10.510.10">
    <property type="entry name" value="Transferase(Phosphotransferase) domain 1"/>
    <property type="match status" value="1"/>
</dbReference>
<dbReference type="GO" id="GO:0004672">
    <property type="term" value="F:protein kinase activity"/>
    <property type="evidence" value="ECO:0007669"/>
    <property type="project" value="InterPro"/>
</dbReference>
<keyword evidence="3" id="KW-1185">Reference proteome</keyword>
<name>A0A9P6B086_9AGAM</name>
<organism evidence="2 3">
    <name type="scientific">Hydnum rufescens UP504</name>
    <dbReference type="NCBI Taxonomy" id="1448309"/>
    <lineage>
        <taxon>Eukaryota</taxon>
        <taxon>Fungi</taxon>
        <taxon>Dikarya</taxon>
        <taxon>Basidiomycota</taxon>
        <taxon>Agaricomycotina</taxon>
        <taxon>Agaricomycetes</taxon>
        <taxon>Cantharellales</taxon>
        <taxon>Hydnaceae</taxon>
        <taxon>Hydnum</taxon>
    </lineage>
</organism>
<dbReference type="InterPro" id="IPR011009">
    <property type="entry name" value="Kinase-like_dom_sf"/>
</dbReference>
<proteinExistence type="predicted"/>
<dbReference type="InterPro" id="IPR040976">
    <property type="entry name" value="Pkinase_fungal"/>
</dbReference>
<comment type="caution">
    <text evidence="2">The sequence shown here is derived from an EMBL/GenBank/DDBJ whole genome shotgun (WGS) entry which is preliminary data.</text>
</comment>
<dbReference type="GO" id="GO:0005524">
    <property type="term" value="F:ATP binding"/>
    <property type="evidence" value="ECO:0007669"/>
    <property type="project" value="InterPro"/>
</dbReference>
<reference evidence="2" key="1">
    <citation type="journal article" date="2020" name="Nat. Commun.">
        <title>Large-scale genome sequencing of mycorrhizal fungi provides insights into the early evolution of symbiotic traits.</title>
        <authorList>
            <person name="Miyauchi S."/>
            <person name="Kiss E."/>
            <person name="Kuo A."/>
            <person name="Drula E."/>
            <person name="Kohler A."/>
            <person name="Sanchez-Garcia M."/>
            <person name="Morin E."/>
            <person name="Andreopoulos B."/>
            <person name="Barry K.W."/>
            <person name="Bonito G."/>
            <person name="Buee M."/>
            <person name="Carver A."/>
            <person name="Chen C."/>
            <person name="Cichocki N."/>
            <person name="Clum A."/>
            <person name="Culley D."/>
            <person name="Crous P.W."/>
            <person name="Fauchery L."/>
            <person name="Girlanda M."/>
            <person name="Hayes R.D."/>
            <person name="Keri Z."/>
            <person name="LaButti K."/>
            <person name="Lipzen A."/>
            <person name="Lombard V."/>
            <person name="Magnuson J."/>
            <person name="Maillard F."/>
            <person name="Murat C."/>
            <person name="Nolan M."/>
            <person name="Ohm R.A."/>
            <person name="Pangilinan J."/>
            <person name="Pereira M.F."/>
            <person name="Perotto S."/>
            <person name="Peter M."/>
            <person name="Pfister S."/>
            <person name="Riley R."/>
            <person name="Sitrit Y."/>
            <person name="Stielow J.B."/>
            <person name="Szollosi G."/>
            <person name="Zifcakova L."/>
            <person name="Stursova M."/>
            <person name="Spatafora J.W."/>
            <person name="Tedersoo L."/>
            <person name="Vaario L.M."/>
            <person name="Yamada A."/>
            <person name="Yan M."/>
            <person name="Wang P."/>
            <person name="Xu J."/>
            <person name="Bruns T."/>
            <person name="Baldrian P."/>
            <person name="Vilgalys R."/>
            <person name="Dunand C."/>
            <person name="Henrissat B."/>
            <person name="Grigoriev I.V."/>
            <person name="Hibbett D."/>
            <person name="Nagy L.G."/>
            <person name="Martin F.M."/>
        </authorList>
    </citation>
    <scope>NUCLEOTIDE SEQUENCE</scope>
    <source>
        <strain evidence="2">UP504</strain>
    </source>
</reference>
<dbReference type="OrthoDB" id="5569250at2759"/>
<dbReference type="PANTHER" id="PTHR38248">
    <property type="entry name" value="FUNK1 6"/>
    <property type="match status" value="1"/>
</dbReference>
<dbReference type="Proteomes" id="UP000886523">
    <property type="component" value="Unassembled WGS sequence"/>
</dbReference>
<evidence type="ECO:0000313" key="3">
    <source>
        <dbReference type="Proteomes" id="UP000886523"/>
    </source>
</evidence>
<gene>
    <name evidence="2" type="ORF">BS47DRAFT_830653</name>
</gene>
<accession>A0A9P6B086</accession>
<sequence>MKNHLPVLEAKEDFGEWGPRSRILARRSTSDSSGAGSRILRVTVYQKLLPMTEIRTADDLMSVMRDIALCHRWLYRVTGILHGDINMNNIMIRRDGAKVVGVLIDYDLAIDINKPSSTSLERIGVRRFMAIDLMKGSLIPHHARHDMEAMHWVLVWFTFRYEDGEEIRATRRPLEKWVTSPLLDDVKNSFLHGIEGRPTPPFSSLFIPWILPWNQLFGRGHDELGIYTAQCKYYAQIKTKEVPNEIDFPTDAVFFHDTSMWTAFWNVLNPDKYVDFDDVCSSARLGFLPYQGHSNL</sequence>